<organism evidence="2 3">
    <name type="scientific">Streptomyces morookaense</name>
    <name type="common">Streptoverticillium morookaense</name>
    <dbReference type="NCBI Taxonomy" id="1970"/>
    <lineage>
        <taxon>Bacteria</taxon>
        <taxon>Bacillati</taxon>
        <taxon>Actinomycetota</taxon>
        <taxon>Actinomycetes</taxon>
        <taxon>Kitasatosporales</taxon>
        <taxon>Streptomycetaceae</taxon>
        <taxon>Streptomyces</taxon>
    </lineage>
</organism>
<evidence type="ECO:0000313" key="3">
    <source>
        <dbReference type="Proteomes" id="UP000587462"/>
    </source>
</evidence>
<dbReference type="Proteomes" id="UP000587462">
    <property type="component" value="Unassembled WGS sequence"/>
</dbReference>
<evidence type="ECO:0000313" key="2">
    <source>
        <dbReference type="EMBL" id="NVK77153.1"/>
    </source>
</evidence>
<accession>A0A7Y7B170</accession>
<sequence length="173" mass="17362">MNGQQDGGGSGGGISIGRMTGGAAASGKGAKAEDRSERVGPQVPVGPSGTPVPAEVPAEGGLAVGEMSGGAVAAGERAEAVDASRQLFLVTPELLDAVRLVQQDLPLLARTDGDRLDEVDAELAGLREEAWRTGRTGRPRLERLKSLLSAGATTAGGLASAVTLVQAITELLA</sequence>
<dbReference type="EMBL" id="JABBXF010000010">
    <property type="protein sequence ID" value="NVK77153.1"/>
    <property type="molecule type" value="Genomic_DNA"/>
</dbReference>
<feature type="region of interest" description="Disordered" evidence="1">
    <location>
        <begin position="1"/>
        <end position="57"/>
    </location>
</feature>
<comment type="caution">
    <text evidence="2">The sequence shown here is derived from an EMBL/GenBank/DDBJ whole genome shotgun (WGS) entry which is preliminary data.</text>
</comment>
<dbReference type="RefSeq" id="WP_171078948.1">
    <property type="nucleotide sequence ID" value="NZ_BNBU01000002.1"/>
</dbReference>
<keyword evidence="3" id="KW-1185">Reference proteome</keyword>
<feature type="compositionally biased region" description="Gly residues" evidence="1">
    <location>
        <begin position="1"/>
        <end position="15"/>
    </location>
</feature>
<dbReference type="AlphaFoldDB" id="A0A7Y7B170"/>
<feature type="compositionally biased region" description="Low complexity" evidence="1">
    <location>
        <begin position="16"/>
        <end position="29"/>
    </location>
</feature>
<name>A0A7Y7B170_STRMO</name>
<reference evidence="2 3" key="1">
    <citation type="submission" date="2020-04" db="EMBL/GenBank/DDBJ databases">
        <title>Draft Genome Sequence of Streptomyces morookaense DSM 40503, an 8-azaguanine-producing strain.</title>
        <authorList>
            <person name="Qi J."/>
            <person name="Gao J.-M."/>
        </authorList>
    </citation>
    <scope>NUCLEOTIDE SEQUENCE [LARGE SCALE GENOMIC DNA]</scope>
    <source>
        <strain evidence="2 3">DSM 40503</strain>
    </source>
</reference>
<gene>
    <name evidence="2" type="ORF">HG542_05705</name>
</gene>
<protein>
    <submittedName>
        <fullName evidence="2">Uncharacterized protein</fullName>
    </submittedName>
</protein>
<proteinExistence type="predicted"/>
<evidence type="ECO:0000256" key="1">
    <source>
        <dbReference type="SAM" id="MobiDB-lite"/>
    </source>
</evidence>